<evidence type="ECO:0000313" key="1">
    <source>
        <dbReference type="EMBL" id="PRY30857.1"/>
    </source>
</evidence>
<dbReference type="Proteomes" id="UP000239209">
    <property type="component" value="Unassembled WGS sequence"/>
</dbReference>
<reference evidence="1 2" key="1">
    <citation type="submission" date="2018-03" db="EMBL/GenBank/DDBJ databases">
        <title>Genomic Encyclopedia of Archaeal and Bacterial Type Strains, Phase II (KMG-II): from individual species to whole genera.</title>
        <authorList>
            <person name="Goeker M."/>
        </authorList>
    </citation>
    <scope>NUCLEOTIDE SEQUENCE [LARGE SCALE GENOMIC DNA]</scope>
    <source>
        <strain evidence="1 2">DSM 45348</strain>
    </source>
</reference>
<name>A0A2T0SBQ9_9ACTN</name>
<sequence length="68" mass="7688">MDVRYEIHVQGLLGPALRAAFADLRCVTATRRTTIRGRLSDEELRALLDRLDRCGVELELLCCQSRDG</sequence>
<comment type="caution">
    <text evidence="1">The sequence shown here is derived from an EMBL/GenBank/DDBJ whole genome shotgun (WGS) entry which is preliminary data.</text>
</comment>
<keyword evidence="2" id="KW-1185">Reference proteome</keyword>
<dbReference type="OrthoDB" id="4828421at2"/>
<evidence type="ECO:0000313" key="2">
    <source>
        <dbReference type="Proteomes" id="UP000239209"/>
    </source>
</evidence>
<gene>
    <name evidence="1" type="ORF">CLV70_104409</name>
</gene>
<organism evidence="1 2">
    <name type="scientific">Pseudosporangium ferrugineum</name>
    <dbReference type="NCBI Taxonomy" id="439699"/>
    <lineage>
        <taxon>Bacteria</taxon>
        <taxon>Bacillati</taxon>
        <taxon>Actinomycetota</taxon>
        <taxon>Actinomycetes</taxon>
        <taxon>Micromonosporales</taxon>
        <taxon>Micromonosporaceae</taxon>
        <taxon>Pseudosporangium</taxon>
    </lineage>
</organism>
<proteinExistence type="predicted"/>
<dbReference type="AlphaFoldDB" id="A0A2T0SBQ9"/>
<protein>
    <submittedName>
        <fullName evidence="1">Uncharacterized protein</fullName>
    </submittedName>
</protein>
<dbReference type="EMBL" id="PVZG01000004">
    <property type="protein sequence ID" value="PRY30857.1"/>
    <property type="molecule type" value="Genomic_DNA"/>
</dbReference>
<accession>A0A2T0SBQ9</accession>